<proteinExistence type="predicted"/>
<evidence type="ECO:0000313" key="2">
    <source>
        <dbReference type="EMBL" id="RHN78738.1"/>
    </source>
</evidence>
<accession>A0A396JRB0</accession>
<sequence>MFILPMFFIFIFPFPAQFFFSSLTPKNHDTIITFLFLINFLLELSSSFSKSNLTQYISNRNPFFIFHSWSFLSTKHN</sequence>
<dbReference type="Gramene" id="rna2386">
    <property type="protein sequence ID" value="RHN78738.1"/>
    <property type="gene ID" value="gene2386"/>
</dbReference>
<reference evidence="2" key="1">
    <citation type="journal article" date="2018" name="Nat. Plants">
        <title>Whole-genome landscape of Medicago truncatula symbiotic genes.</title>
        <authorList>
            <person name="Pecrix Y."/>
            <person name="Gamas P."/>
            <person name="Carrere S."/>
        </authorList>
    </citation>
    <scope>NUCLEOTIDE SEQUENCE</scope>
    <source>
        <tissue evidence="2">Leaves</tissue>
    </source>
</reference>
<dbReference type="AlphaFoldDB" id="A0A396JRB0"/>
<keyword evidence="1" id="KW-0472">Membrane</keyword>
<comment type="caution">
    <text evidence="2">The sequence shown here is derived from an EMBL/GenBank/DDBJ whole genome shotgun (WGS) entry which is preliminary data.</text>
</comment>
<keyword evidence="1" id="KW-0812">Transmembrane</keyword>
<name>A0A396JRB0_MEDTR</name>
<feature type="transmembrane region" description="Helical" evidence="1">
    <location>
        <begin position="30"/>
        <end position="48"/>
    </location>
</feature>
<dbReference type="EMBL" id="PSQE01000001">
    <property type="protein sequence ID" value="RHN78738.1"/>
    <property type="molecule type" value="Genomic_DNA"/>
</dbReference>
<evidence type="ECO:0000256" key="1">
    <source>
        <dbReference type="SAM" id="Phobius"/>
    </source>
</evidence>
<evidence type="ECO:0008006" key="3">
    <source>
        <dbReference type="Google" id="ProtNLM"/>
    </source>
</evidence>
<organism evidence="2">
    <name type="scientific">Medicago truncatula</name>
    <name type="common">Barrel medic</name>
    <name type="synonym">Medicago tribuloides</name>
    <dbReference type="NCBI Taxonomy" id="3880"/>
    <lineage>
        <taxon>Eukaryota</taxon>
        <taxon>Viridiplantae</taxon>
        <taxon>Streptophyta</taxon>
        <taxon>Embryophyta</taxon>
        <taxon>Tracheophyta</taxon>
        <taxon>Spermatophyta</taxon>
        <taxon>Magnoliopsida</taxon>
        <taxon>eudicotyledons</taxon>
        <taxon>Gunneridae</taxon>
        <taxon>Pentapetalae</taxon>
        <taxon>rosids</taxon>
        <taxon>fabids</taxon>
        <taxon>Fabales</taxon>
        <taxon>Fabaceae</taxon>
        <taxon>Papilionoideae</taxon>
        <taxon>50 kb inversion clade</taxon>
        <taxon>NPAAA clade</taxon>
        <taxon>Hologalegina</taxon>
        <taxon>IRL clade</taxon>
        <taxon>Trifolieae</taxon>
        <taxon>Medicago</taxon>
    </lineage>
</organism>
<protein>
    <recommendedName>
        <fullName evidence="3">Transmembrane protein</fullName>
    </recommendedName>
</protein>
<keyword evidence="1" id="KW-1133">Transmembrane helix</keyword>
<dbReference type="Proteomes" id="UP000265566">
    <property type="component" value="Chromosome 1"/>
</dbReference>
<gene>
    <name evidence="2" type="ORF">MtrunA17_Chr1g0169231</name>
</gene>